<dbReference type="GO" id="GO:0047496">
    <property type="term" value="P:vesicle transport along microtubule"/>
    <property type="evidence" value="ECO:0007669"/>
    <property type="project" value="TreeGrafter"/>
</dbReference>
<feature type="compositionally biased region" description="Low complexity" evidence="3">
    <location>
        <begin position="15"/>
        <end position="27"/>
    </location>
</feature>
<feature type="coiled-coil region" evidence="2">
    <location>
        <begin position="506"/>
        <end position="561"/>
    </location>
</feature>
<feature type="coiled-coil region" evidence="2">
    <location>
        <begin position="239"/>
        <end position="365"/>
    </location>
</feature>
<evidence type="ECO:0000313" key="4">
    <source>
        <dbReference type="Ensembl" id="ENSSFOP00015064719.1"/>
    </source>
</evidence>
<gene>
    <name evidence="4" type="primary">BICDL1</name>
</gene>
<evidence type="ECO:0000256" key="1">
    <source>
        <dbReference type="ARBA" id="ARBA00023054"/>
    </source>
</evidence>
<dbReference type="Proteomes" id="UP000694397">
    <property type="component" value="Chromosome 17"/>
</dbReference>
<dbReference type="AlphaFoldDB" id="A0A8C9VTZ6"/>
<reference evidence="4" key="3">
    <citation type="submission" date="2025-09" db="UniProtKB">
        <authorList>
            <consortium name="Ensembl"/>
        </authorList>
    </citation>
    <scope>IDENTIFICATION</scope>
</reference>
<proteinExistence type="predicted"/>
<feature type="compositionally biased region" description="Basic and acidic residues" evidence="3">
    <location>
        <begin position="30"/>
        <end position="42"/>
    </location>
</feature>
<dbReference type="Ensembl" id="ENSSFOT00015048843.1">
    <property type="protein sequence ID" value="ENSSFOP00015064719.1"/>
    <property type="gene ID" value="ENSSFOG00015006105.2"/>
</dbReference>
<evidence type="ECO:0000256" key="3">
    <source>
        <dbReference type="SAM" id="MobiDB-lite"/>
    </source>
</evidence>
<feature type="coiled-coil region" evidence="2">
    <location>
        <begin position="434"/>
        <end position="468"/>
    </location>
</feature>
<dbReference type="PANTHER" id="PTHR32123">
    <property type="entry name" value="BICD FAMILY-LIKE CARGO ADAPTER"/>
    <property type="match status" value="1"/>
</dbReference>
<reference evidence="4 5" key="1">
    <citation type="submission" date="2019-04" db="EMBL/GenBank/DDBJ databases">
        <authorList>
            <consortium name="Wellcome Sanger Institute Data Sharing"/>
        </authorList>
    </citation>
    <scope>NUCLEOTIDE SEQUENCE [LARGE SCALE GENOMIC DNA]</scope>
</reference>
<organism evidence="4 5">
    <name type="scientific">Scleropages formosus</name>
    <name type="common">Asian bonytongue</name>
    <name type="synonym">Osteoglossum formosum</name>
    <dbReference type="NCBI Taxonomy" id="113540"/>
    <lineage>
        <taxon>Eukaryota</taxon>
        <taxon>Metazoa</taxon>
        <taxon>Chordata</taxon>
        <taxon>Craniata</taxon>
        <taxon>Vertebrata</taxon>
        <taxon>Euteleostomi</taxon>
        <taxon>Actinopterygii</taxon>
        <taxon>Neopterygii</taxon>
        <taxon>Teleostei</taxon>
        <taxon>Osteoglossocephala</taxon>
        <taxon>Osteoglossomorpha</taxon>
        <taxon>Osteoglossiformes</taxon>
        <taxon>Osteoglossidae</taxon>
        <taxon>Scleropages</taxon>
    </lineage>
</organism>
<keyword evidence="1 2" id="KW-0175">Coiled coil</keyword>
<dbReference type="GeneTree" id="ENSGT00940000157442"/>
<dbReference type="PANTHER" id="PTHR32123:SF12">
    <property type="entry name" value="BICD FAMILY-LIKE CARGO ADAPTER 1"/>
    <property type="match status" value="1"/>
</dbReference>
<dbReference type="InterPro" id="IPR051149">
    <property type="entry name" value="Spindly/BICDR_Dynein_Adapter"/>
</dbReference>
<evidence type="ECO:0000313" key="5">
    <source>
        <dbReference type="Proteomes" id="UP000694397"/>
    </source>
</evidence>
<keyword evidence="5" id="KW-1185">Reference proteome</keyword>
<dbReference type="GO" id="GO:0055107">
    <property type="term" value="P:Golgi to secretory granule transport"/>
    <property type="evidence" value="ECO:0007669"/>
    <property type="project" value="TreeGrafter"/>
</dbReference>
<sequence>MSAFCLDLHAPAPAPAAAHAPAVSAPPELDSDRMERPQERAAEPCPDPGAFRRLPGGLGAALEEELALLAESAASEPPGGGQEADLLSLFRQKEKDLVMAARLGKALLERNQELSRQYERMNKELNEKLEHLEQEKHELRRRLESREGEWEGRVAELETDVRQLQGELEKQRAQLREVDREKSRAVSELSEQNHRLLEQLSRAAEVERQLSTQVHSLRDDFREKSVSTSQHMSRLESLQAEQGLEIKMLSERKRELERRVSAVLEENELLQSAVDELRERSLVLERQCHEKDLQLRQSQAELQEVRLSHRQLSARLEELAEERSLQGLGSHPASLLCEIEQSMEQEELEQEREQLRLQMWEAYCQVRSLCSHLRGNDITDSALSTDSSMDESSETSSAKDVPTGSLHASLLELRRLTQNLLDGNESTGSRRSDEEALEDQVRKLSEELRELRELYEAEQERARGSQAEVLELHNQVALLSVELCALREESERLRAMAEVHEPSEQLQSAIRDRDEAIAKKKAVEMELAKCKIDIMSLNSQLLDAIQQKLNLSQQLEAWQDDMHRVIDQQLMDKHQEEWRESPHSFSGTSGRRGTFLAPPSRKPQRLADGDRKLFSFFKKN</sequence>
<accession>A0A8C9VTZ6</accession>
<feature type="coiled-coil region" evidence="2">
    <location>
        <begin position="104"/>
        <end position="206"/>
    </location>
</feature>
<name>A0A8C9VTZ6_SCLFO</name>
<protein>
    <submittedName>
        <fullName evidence="4">BICD family like cargo adaptor 1</fullName>
    </submittedName>
</protein>
<feature type="region of interest" description="Disordered" evidence="3">
    <location>
        <begin position="382"/>
        <end position="404"/>
    </location>
</feature>
<feature type="region of interest" description="Disordered" evidence="3">
    <location>
        <begin position="14"/>
        <end position="55"/>
    </location>
</feature>
<reference evidence="4" key="2">
    <citation type="submission" date="2025-08" db="UniProtKB">
        <authorList>
            <consortium name="Ensembl"/>
        </authorList>
    </citation>
    <scope>IDENTIFICATION</scope>
</reference>
<dbReference type="GeneID" id="108921937"/>
<evidence type="ECO:0000256" key="2">
    <source>
        <dbReference type="SAM" id="Coils"/>
    </source>
</evidence>
<dbReference type="RefSeq" id="XP_029115346.1">
    <property type="nucleotide sequence ID" value="XM_029259513.1"/>
</dbReference>
<feature type="region of interest" description="Disordered" evidence="3">
    <location>
        <begin position="574"/>
        <end position="606"/>
    </location>
</feature>